<evidence type="ECO:0008006" key="5">
    <source>
        <dbReference type="Google" id="ProtNLM"/>
    </source>
</evidence>
<organism evidence="3 4">
    <name type="scientific">Williamsia sterculiae</name>
    <dbReference type="NCBI Taxonomy" id="1344003"/>
    <lineage>
        <taxon>Bacteria</taxon>
        <taxon>Bacillati</taxon>
        <taxon>Actinomycetota</taxon>
        <taxon>Actinomycetes</taxon>
        <taxon>Mycobacteriales</taxon>
        <taxon>Nocardiaceae</taxon>
        <taxon>Williamsia</taxon>
    </lineage>
</organism>
<feature type="region of interest" description="Disordered" evidence="1">
    <location>
        <begin position="111"/>
        <end position="131"/>
    </location>
</feature>
<keyword evidence="2" id="KW-0472">Membrane</keyword>
<keyword evidence="2" id="KW-0812">Transmembrane</keyword>
<evidence type="ECO:0000313" key="4">
    <source>
        <dbReference type="Proteomes" id="UP000186218"/>
    </source>
</evidence>
<dbReference type="Pfam" id="PF14012">
    <property type="entry name" value="DUF4229"/>
    <property type="match status" value="1"/>
</dbReference>
<sequence length="131" mass="13572">MAGANVEKGSRGVDGDETDISARRTDTRPGSGGRLALALGIYTGLRLALVVIVAAAVFGLGKAVGVTVPLLVAILFGLVIALPVGMVAFKKPRARVNEAIAEVDESRRTKRADLEARLRGGEPGARPGSKR</sequence>
<dbReference type="InterPro" id="IPR025323">
    <property type="entry name" value="DUF4229"/>
</dbReference>
<feature type="region of interest" description="Disordered" evidence="1">
    <location>
        <begin position="1"/>
        <end position="30"/>
    </location>
</feature>
<reference evidence="3 4" key="1">
    <citation type="submission" date="2017-01" db="EMBL/GenBank/DDBJ databases">
        <authorList>
            <person name="Mah S.A."/>
            <person name="Swanson W.J."/>
            <person name="Moy G.W."/>
            <person name="Vacquier V.D."/>
        </authorList>
    </citation>
    <scope>NUCLEOTIDE SEQUENCE [LARGE SCALE GENOMIC DNA]</scope>
    <source>
        <strain evidence="3 4">CPCC 203464</strain>
    </source>
</reference>
<dbReference type="EMBL" id="FTNT01000001">
    <property type="protein sequence ID" value="SIR68325.1"/>
    <property type="molecule type" value="Genomic_DNA"/>
</dbReference>
<evidence type="ECO:0000256" key="2">
    <source>
        <dbReference type="SAM" id="Phobius"/>
    </source>
</evidence>
<feature type="transmembrane region" description="Helical" evidence="2">
    <location>
        <begin position="35"/>
        <end position="60"/>
    </location>
</feature>
<feature type="compositionally biased region" description="Basic and acidic residues" evidence="1">
    <location>
        <begin position="8"/>
        <end position="27"/>
    </location>
</feature>
<dbReference type="STRING" id="1344003.SAMN05445060_0431"/>
<evidence type="ECO:0000256" key="1">
    <source>
        <dbReference type="SAM" id="MobiDB-lite"/>
    </source>
</evidence>
<proteinExistence type="predicted"/>
<accession>A0A1N7CXX7</accession>
<dbReference type="AlphaFoldDB" id="A0A1N7CXX7"/>
<keyword evidence="4" id="KW-1185">Reference proteome</keyword>
<feature type="compositionally biased region" description="Basic and acidic residues" evidence="1">
    <location>
        <begin position="111"/>
        <end position="120"/>
    </location>
</feature>
<gene>
    <name evidence="3" type="ORF">SAMN05445060_0431</name>
</gene>
<name>A0A1N7CXX7_9NOCA</name>
<protein>
    <recommendedName>
        <fullName evidence="5">DUF4229 domain-containing protein</fullName>
    </recommendedName>
</protein>
<evidence type="ECO:0000313" key="3">
    <source>
        <dbReference type="EMBL" id="SIR68325.1"/>
    </source>
</evidence>
<feature type="transmembrane region" description="Helical" evidence="2">
    <location>
        <begin position="66"/>
        <end position="89"/>
    </location>
</feature>
<keyword evidence="2" id="KW-1133">Transmembrane helix</keyword>
<dbReference type="Proteomes" id="UP000186218">
    <property type="component" value="Unassembled WGS sequence"/>
</dbReference>